<gene>
    <name evidence="1" type="ORF">JYU34_005068</name>
</gene>
<reference evidence="1 2" key="1">
    <citation type="submission" date="2021-06" db="EMBL/GenBank/DDBJ databases">
        <title>A haploid diamondback moth (Plutella xylostella L.) genome assembly resolves 31 chromosomes and identifies a diamide resistance mutation.</title>
        <authorList>
            <person name="Ward C.M."/>
            <person name="Perry K.D."/>
            <person name="Baker G."/>
            <person name="Powis K."/>
            <person name="Heckel D.G."/>
            <person name="Baxter S.W."/>
        </authorList>
    </citation>
    <scope>NUCLEOTIDE SEQUENCE [LARGE SCALE GENOMIC DNA]</scope>
    <source>
        <strain evidence="1 2">LV</strain>
        <tissue evidence="1">Single pupa</tissue>
    </source>
</reference>
<dbReference type="EMBL" id="JAHIBW010000007">
    <property type="protein sequence ID" value="KAG7309146.1"/>
    <property type="molecule type" value="Genomic_DNA"/>
</dbReference>
<keyword evidence="2" id="KW-1185">Reference proteome</keyword>
<evidence type="ECO:0000313" key="2">
    <source>
        <dbReference type="Proteomes" id="UP000823941"/>
    </source>
</evidence>
<name>A0ABQ7QVT1_PLUXY</name>
<evidence type="ECO:0000313" key="1">
    <source>
        <dbReference type="EMBL" id="KAG7309146.1"/>
    </source>
</evidence>
<protein>
    <submittedName>
        <fullName evidence="1">Uncharacterized protein</fullName>
    </submittedName>
</protein>
<proteinExistence type="predicted"/>
<organism evidence="1 2">
    <name type="scientific">Plutella xylostella</name>
    <name type="common">Diamondback moth</name>
    <name type="synonym">Plutella maculipennis</name>
    <dbReference type="NCBI Taxonomy" id="51655"/>
    <lineage>
        <taxon>Eukaryota</taxon>
        <taxon>Metazoa</taxon>
        <taxon>Ecdysozoa</taxon>
        <taxon>Arthropoda</taxon>
        <taxon>Hexapoda</taxon>
        <taxon>Insecta</taxon>
        <taxon>Pterygota</taxon>
        <taxon>Neoptera</taxon>
        <taxon>Endopterygota</taxon>
        <taxon>Lepidoptera</taxon>
        <taxon>Glossata</taxon>
        <taxon>Ditrysia</taxon>
        <taxon>Yponomeutoidea</taxon>
        <taxon>Plutellidae</taxon>
        <taxon>Plutella</taxon>
    </lineage>
</organism>
<comment type="caution">
    <text evidence="1">The sequence shown here is derived from an EMBL/GenBank/DDBJ whole genome shotgun (WGS) entry which is preliminary data.</text>
</comment>
<dbReference type="Proteomes" id="UP000823941">
    <property type="component" value="Chromosome 7"/>
</dbReference>
<sequence length="64" mass="7631">MTHRYKNWRLAKASTGEKRAKAVFRRCPRAQHALHAHERRTRTTPDTTKSKMELMLFFFVVDLT</sequence>
<accession>A0ABQ7QVT1</accession>